<evidence type="ECO:0000313" key="3">
    <source>
        <dbReference type="EMBL" id="MDJ1639030.1"/>
    </source>
</evidence>
<feature type="transmembrane region" description="Helical" evidence="2">
    <location>
        <begin position="344"/>
        <end position="366"/>
    </location>
</feature>
<dbReference type="RefSeq" id="WP_283890143.1">
    <property type="nucleotide sequence ID" value="NZ_JARWAF010000001.1"/>
</dbReference>
<gene>
    <name evidence="3" type="ORF">P5W92_01285</name>
</gene>
<feature type="transmembrane region" description="Helical" evidence="2">
    <location>
        <begin position="301"/>
        <end position="323"/>
    </location>
</feature>
<keyword evidence="2" id="KW-1133">Transmembrane helix</keyword>
<keyword evidence="2" id="KW-0812">Transmembrane</keyword>
<organism evidence="3 4">
    <name type="scientific">Streptomyces pakalii</name>
    <dbReference type="NCBI Taxonomy" id="3036494"/>
    <lineage>
        <taxon>Bacteria</taxon>
        <taxon>Bacillati</taxon>
        <taxon>Actinomycetota</taxon>
        <taxon>Actinomycetes</taxon>
        <taxon>Kitasatosporales</taxon>
        <taxon>Streptomycetaceae</taxon>
        <taxon>Streptomyces</taxon>
    </lineage>
</organism>
<feature type="transmembrane region" description="Helical" evidence="2">
    <location>
        <begin position="65"/>
        <end position="83"/>
    </location>
</feature>
<feature type="compositionally biased region" description="Basic and acidic residues" evidence="1">
    <location>
        <begin position="419"/>
        <end position="439"/>
    </location>
</feature>
<feature type="compositionally biased region" description="Basic and acidic residues" evidence="1">
    <location>
        <begin position="187"/>
        <end position="206"/>
    </location>
</feature>
<keyword evidence="2" id="KW-0472">Membrane</keyword>
<evidence type="ECO:0000256" key="1">
    <source>
        <dbReference type="SAM" id="MobiDB-lite"/>
    </source>
</evidence>
<name>A0ABT7CZQ6_9ACTN</name>
<keyword evidence="4" id="KW-1185">Reference proteome</keyword>
<feature type="transmembrane region" description="Helical" evidence="2">
    <location>
        <begin position="222"/>
        <end position="241"/>
    </location>
</feature>
<feature type="transmembrane region" description="Helical" evidence="2">
    <location>
        <begin position="143"/>
        <end position="162"/>
    </location>
</feature>
<dbReference type="EMBL" id="JARWAF010000001">
    <property type="protein sequence ID" value="MDJ1639030.1"/>
    <property type="molecule type" value="Genomic_DNA"/>
</dbReference>
<protein>
    <recommendedName>
        <fullName evidence="5">Integral membrane protein</fullName>
    </recommendedName>
</protein>
<feature type="region of interest" description="Disordered" evidence="1">
    <location>
        <begin position="418"/>
        <end position="439"/>
    </location>
</feature>
<proteinExistence type="predicted"/>
<sequence>MNRRLAMVLAVYGAWSQATVLFFLDPMKRQVSDLVEPEATVGKVQLLGLSLEGFAVRDLHQVQGWLPQVVFLLLSGLLSYGVLRASAGIRPRLRTVLALGGASLLAAGVATLTGPVLDPDAVTAMPSYDDWVLRAQLGEVPGAAAQFALLTLWLPVVLWLLVWRYREWQPLRTYLRTAEDAESAESDGSHRSDGSDEDNGSREGCEKPGPVSPVSSRARRQLLSAGLIPAVLLAVAGGPVLRHIRVRQLSQGAPGSPDASVTFDPDLWEPYRPPATVEEWSGALYPALRLRPLRTELPGGWIATLVVCAVFLLALAVALRALARRAAEVRRWRSAALADLAMKGWYATVLAAVVAAVVDGRLMRWFAPRGESGPAAEHLGVALGDAVRFGAAWGWATGLALLGAVLLMTRRTSVSVAPRAHEYEDQPVPEREERSAHGD</sequence>
<evidence type="ECO:0008006" key="5">
    <source>
        <dbReference type="Google" id="ProtNLM"/>
    </source>
</evidence>
<feature type="transmembrane region" description="Helical" evidence="2">
    <location>
        <begin position="95"/>
        <end position="117"/>
    </location>
</feature>
<feature type="region of interest" description="Disordered" evidence="1">
    <location>
        <begin position="180"/>
        <end position="214"/>
    </location>
</feature>
<dbReference type="Proteomes" id="UP001237194">
    <property type="component" value="Unassembled WGS sequence"/>
</dbReference>
<feature type="transmembrane region" description="Helical" evidence="2">
    <location>
        <begin position="386"/>
        <end position="409"/>
    </location>
</feature>
<evidence type="ECO:0000313" key="4">
    <source>
        <dbReference type="Proteomes" id="UP001237194"/>
    </source>
</evidence>
<reference evidence="3 4" key="1">
    <citation type="submission" date="2023-04" db="EMBL/GenBank/DDBJ databases">
        <title>A novel species of the genus Streptomyces: Streptomyces pakalii sp. nov. isolated from a Mexican soil jungle.</title>
        <authorList>
            <person name="Chavez-Hernandez M.A."/>
            <person name="Ortiz-Alvarez J."/>
            <person name="Villa-Tanaca L."/>
            <person name="Hernandez-Rodriguez C."/>
        </authorList>
    </citation>
    <scope>NUCLEOTIDE SEQUENCE [LARGE SCALE GENOMIC DNA]</scope>
    <source>
        <strain evidence="3 4">ENCB-J15</strain>
    </source>
</reference>
<comment type="caution">
    <text evidence="3">The sequence shown here is derived from an EMBL/GenBank/DDBJ whole genome shotgun (WGS) entry which is preliminary data.</text>
</comment>
<evidence type="ECO:0000256" key="2">
    <source>
        <dbReference type="SAM" id="Phobius"/>
    </source>
</evidence>
<accession>A0ABT7CZQ6</accession>